<comment type="caution">
    <text evidence="2">The sequence shown here is derived from an EMBL/GenBank/DDBJ whole genome shotgun (WGS) entry which is preliminary data.</text>
</comment>
<dbReference type="SMART" id="SM00507">
    <property type="entry name" value="HNHc"/>
    <property type="match status" value="1"/>
</dbReference>
<dbReference type="GO" id="GO:0003676">
    <property type="term" value="F:nucleic acid binding"/>
    <property type="evidence" value="ECO:0007669"/>
    <property type="project" value="InterPro"/>
</dbReference>
<dbReference type="AlphaFoldDB" id="A0A853D745"/>
<evidence type="ECO:0000313" key="2">
    <source>
        <dbReference type="EMBL" id="NYJ73206.1"/>
    </source>
</evidence>
<proteinExistence type="predicted"/>
<keyword evidence="3" id="KW-1185">Reference proteome</keyword>
<accession>A0A853D745</accession>
<evidence type="ECO:0000313" key="3">
    <source>
        <dbReference type="Proteomes" id="UP000571817"/>
    </source>
</evidence>
<reference evidence="2 3" key="1">
    <citation type="submission" date="2020-07" db="EMBL/GenBank/DDBJ databases">
        <title>Sequencing the genomes of 1000 actinobacteria strains.</title>
        <authorList>
            <person name="Klenk H.-P."/>
        </authorList>
    </citation>
    <scope>NUCLEOTIDE SEQUENCE [LARGE SCALE GENOMIC DNA]</scope>
    <source>
        <strain evidence="2 3">DSM 29531</strain>
    </source>
</reference>
<dbReference type="RefSeq" id="WP_179478319.1">
    <property type="nucleotide sequence ID" value="NZ_JACCFW010000001.1"/>
</dbReference>
<dbReference type="EMBL" id="JACCFW010000001">
    <property type="protein sequence ID" value="NYJ73206.1"/>
    <property type="molecule type" value="Genomic_DNA"/>
</dbReference>
<dbReference type="InterPro" id="IPR003615">
    <property type="entry name" value="HNH_nuc"/>
</dbReference>
<dbReference type="CDD" id="cd00085">
    <property type="entry name" value="HNHc"/>
    <property type="match status" value="1"/>
</dbReference>
<sequence>MLAAAYSQAKLDRHRLDLGDLESQAAECAAIANAATAVQNVRVAQYAATERTTGADGTDLEIDRGIGHVEEFADTDLAPAMCWSERQATARVGEAVDAVAVAPALLDLMGAGAIDSWRLRRITEILAYAPDHIASHVVDTLIARGVTGWTPVQISRRTRTLLTRLDPIAAETQHSAAARDAIGVFVSPSAYTGYTDLRATLPTERAHAAYAAVDALARELHAETTTGKTLAQCRADALTDLILANAHIETTVVFQVPVDRTPGNGEPSAVSAIGDVDVAGVGTICGDTVRRLTAELGTRIARVLTDPTAGTHLDTTTRTYSPTVAIRRFVETRDEHCRFPGCTAPPKNCDADHVIPWPRGETTPANLQLLCRHHHRAKHETGWRVRMTDNGECTWTSPTGRIYETRPEAMIRAELMQLTA</sequence>
<gene>
    <name evidence="2" type="ORF">HNR15_000169</name>
</gene>
<dbReference type="InterPro" id="IPR002711">
    <property type="entry name" value="HNH"/>
</dbReference>
<name>A0A853D745_9MICO</name>
<dbReference type="GO" id="GO:0008270">
    <property type="term" value="F:zinc ion binding"/>
    <property type="evidence" value="ECO:0007669"/>
    <property type="project" value="InterPro"/>
</dbReference>
<feature type="domain" description="HNH nuclease" evidence="1">
    <location>
        <begin position="325"/>
        <end position="376"/>
    </location>
</feature>
<organism evidence="2 3">
    <name type="scientific">Allobranchiibius huperziae</name>
    <dbReference type="NCBI Taxonomy" id="1874116"/>
    <lineage>
        <taxon>Bacteria</taxon>
        <taxon>Bacillati</taxon>
        <taxon>Actinomycetota</taxon>
        <taxon>Actinomycetes</taxon>
        <taxon>Micrococcales</taxon>
        <taxon>Dermacoccaceae</taxon>
        <taxon>Allobranchiibius</taxon>
    </lineage>
</organism>
<dbReference type="Pfam" id="PF01844">
    <property type="entry name" value="HNH"/>
    <property type="match status" value="1"/>
</dbReference>
<dbReference type="Gene3D" id="1.10.30.50">
    <property type="match status" value="1"/>
</dbReference>
<protein>
    <recommendedName>
        <fullName evidence="1">HNH nuclease domain-containing protein</fullName>
    </recommendedName>
</protein>
<evidence type="ECO:0000259" key="1">
    <source>
        <dbReference type="SMART" id="SM00507"/>
    </source>
</evidence>
<dbReference type="Proteomes" id="UP000571817">
    <property type="component" value="Unassembled WGS sequence"/>
</dbReference>
<dbReference type="GO" id="GO:0004519">
    <property type="term" value="F:endonuclease activity"/>
    <property type="evidence" value="ECO:0007669"/>
    <property type="project" value="InterPro"/>
</dbReference>